<feature type="transmembrane region" description="Helical" evidence="1">
    <location>
        <begin position="36"/>
        <end position="60"/>
    </location>
</feature>
<proteinExistence type="predicted"/>
<feature type="transmembrane region" description="Helical" evidence="1">
    <location>
        <begin position="288"/>
        <end position="310"/>
    </location>
</feature>
<gene>
    <name evidence="3" type="ORF">HS096_00330</name>
</gene>
<feature type="transmembrane region" description="Helical" evidence="1">
    <location>
        <begin position="95"/>
        <end position="116"/>
    </location>
</feature>
<feature type="domain" description="EamA" evidence="2">
    <location>
        <begin position="6"/>
        <end position="138"/>
    </location>
</feature>
<evidence type="ECO:0000259" key="2">
    <source>
        <dbReference type="Pfam" id="PF00892"/>
    </source>
</evidence>
<feature type="transmembrane region" description="Helical" evidence="1">
    <location>
        <begin position="66"/>
        <end position="88"/>
    </location>
</feature>
<feature type="transmembrane region" description="Helical" evidence="1">
    <location>
        <begin position="256"/>
        <end position="276"/>
    </location>
</feature>
<dbReference type="Proteomes" id="UP000710385">
    <property type="component" value="Unassembled WGS sequence"/>
</dbReference>
<keyword evidence="1" id="KW-0812">Transmembrane</keyword>
<feature type="transmembrane region" description="Helical" evidence="1">
    <location>
        <begin position="6"/>
        <end position="24"/>
    </location>
</feature>
<feature type="transmembrane region" description="Helical" evidence="1">
    <location>
        <begin position="122"/>
        <end position="141"/>
    </location>
</feature>
<evidence type="ECO:0000256" key="1">
    <source>
        <dbReference type="SAM" id="Phobius"/>
    </source>
</evidence>
<sequence>MNAFPFWALWAVLGHISNGAAFVIDKTLLQKSFRQPATYAGLIGLLGILAVVLLPFGVHVPSNHGWIPILISGATFPLALWFFFIALAKGEATRVVPVVGSLIPVLTLIATSTFLGERFGSAQLGGFALLVVATILLSGAGGKAKGTLRASTVGAAVISAVVFTISFVTVKVGYDAEGFITTFALSRFAGVIAAIAILAWDERAYMEIRNVLFPGQTPAKQLRGKRLAFLLVLFAQSLGAAGFVMVQYAISLGSAALVNAMQAVQYAFLVFVAFLFAKKAPDLLGENLTPAVVARKLVAICFVAAGLWLIV</sequence>
<feature type="transmembrane region" description="Helical" evidence="1">
    <location>
        <begin position="180"/>
        <end position="200"/>
    </location>
</feature>
<dbReference type="AlphaFoldDB" id="A0A928TRK6"/>
<comment type="caution">
    <text evidence="3">The sequence shown here is derived from an EMBL/GenBank/DDBJ whole genome shotgun (WGS) entry which is preliminary data.</text>
</comment>
<dbReference type="Pfam" id="PF00892">
    <property type="entry name" value="EamA"/>
    <property type="match status" value="1"/>
</dbReference>
<feature type="transmembrane region" description="Helical" evidence="1">
    <location>
        <begin position="227"/>
        <end position="250"/>
    </location>
</feature>
<dbReference type="InterPro" id="IPR000620">
    <property type="entry name" value="EamA_dom"/>
</dbReference>
<keyword evidence="1" id="KW-1133">Transmembrane helix</keyword>
<evidence type="ECO:0000313" key="4">
    <source>
        <dbReference type="Proteomes" id="UP000710385"/>
    </source>
</evidence>
<keyword evidence="1" id="KW-0472">Membrane</keyword>
<accession>A0A928TRK6</accession>
<reference evidence="3" key="1">
    <citation type="submission" date="2020-05" db="EMBL/GenBank/DDBJ databases">
        <title>High-Quality Genomes of Partial-Nitritation/Anammox System by Hierarchical Clustering Based Hybrid Assembly.</title>
        <authorList>
            <person name="Liu L."/>
            <person name="Wang Y."/>
            <person name="Che Y."/>
            <person name="Chen Y."/>
            <person name="Xia Y."/>
            <person name="Luo R."/>
            <person name="Cheng S.H."/>
            <person name="Zheng C."/>
            <person name="Zhang T."/>
        </authorList>
    </citation>
    <scope>NUCLEOTIDE SEQUENCE</scope>
    <source>
        <strain evidence="3">H1_PAT1</strain>
    </source>
</reference>
<dbReference type="GO" id="GO:0016020">
    <property type="term" value="C:membrane"/>
    <property type="evidence" value="ECO:0007669"/>
    <property type="project" value="InterPro"/>
</dbReference>
<feature type="transmembrane region" description="Helical" evidence="1">
    <location>
        <begin position="153"/>
        <end position="174"/>
    </location>
</feature>
<dbReference type="Gene3D" id="1.10.3730.20">
    <property type="match status" value="1"/>
</dbReference>
<evidence type="ECO:0000313" key="3">
    <source>
        <dbReference type="EMBL" id="MBE7524834.1"/>
    </source>
</evidence>
<dbReference type="SUPFAM" id="SSF103481">
    <property type="entry name" value="Multidrug resistance efflux transporter EmrE"/>
    <property type="match status" value="1"/>
</dbReference>
<dbReference type="InterPro" id="IPR037185">
    <property type="entry name" value="EmrE-like"/>
</dbReference>
<organism evidence="3 4">
    <name type="scientific">candidate division WWE3 bacterium</name>
    <dbReference type="NCBI Taxonomy" id="2053526"/>
    <lineage>
        <taxon>Bacteria</taxon>
        <taxon>Katanobacteria</taxon>
    </lineage>
</organism>
<name>A0A928TRK6_UNCKA</name>
<dbReference type="EMBL" id="JABTTY010000001">
    <property type="protein sequence ID" value="MBE7524834.1"/>
    <property type="molecule type" value="Genomic_DNA"/>
</dbReference>
<protein>
    <submittedName>
        <fullName evidence="3">DMT family transporter</fullName>
    </submittedName>
</protein>